<dbReference type="PANTHER" id="PTHR46749">
    <property type="entry name" value="COMPLEX III ASSEMBLY FACTOR LYRM7"/>
    <property type="match status" value="1"/>
</dbReference>
<dbReference type="OrthoDB" id="529194at2759"/>
<comment type="function">
    <text evidence="8">Assembly factor required for Rieske Fe-S protein RIP1 incorporation into the cytochrome b-c1 (CIII) complex. Functions as a chaperone, binding to this subunit within the mitochondrial matrix and stabilizing it prior to its translocation and insertion into the late CIII dimeric intermediate within the mitochondrial inner membrane. Modulates the mitochondrial matrix zinc pool.</text>
</comment>
<keyword evidence="5" id="KW-0809">Transit peptide</keyword>
<evidence type="ECO:0000313" key="9">
    <source>
        <dbReference type="EMBL" id="TGZ85292.1"/>
    </source>
</evidence>
<proteinExistence type="inferred from homology"/>
<sequence length="132" mass="13596">MALAAYRAIIRSAKIAFQGDSQTLTAALASTRAGFEQNRTLPAADIPAAINDAHEIAGFLRKNLVQGQRIDAEAAAAAEAMGETVVGLGEGQGEKPVYRLRLHDEIERGDNESIKTAGKGKVAGGGCCGGGC</sequence>
<dbReference type="InterPro" id="IPR050435">
    <property type="entry name" value="MZM1/LYRM7"/>
</dbReference>
<dbReference type="PANTHER" id="PTHR46749:SF1">
    <property type="entry name" value="COMPLEX III ASSEMBLY FACTOR LYRM7"/>
    <property type="match status" value="1"/>
</dbReference>
<evidence type="ECO:0000256" key="5">
    <source>
        <dbReference type="ARBA" id="ARBA00022946"/>
    </source>
</evidence>
<organism evidence="9 10">
    <name type="scientific">Ascodesmis nigricans</name>
    <dbReference type="NCBI Taxonomy" id="341454"/>
    <lineage>
        <taxon>Eukaryota</taxon>
        <taxon>Fungi</taxon>
        <taxon>Dikarya</taxon>
        <taxon>Ascomycota</taxon>
        <taxon>Pezizomycotina</taxon>
        <taxon>Pezizomycetes</taxon>
        <taxon>Pezizales</taxon>
        <taxon>Ascodesmidaceae</taxon>
        <taxon>Ascodesmis</taxon>
    </lineage>
</organism>
<dbReference type="GO" id="GO:0034551">
    <property type="term" value="P:mitochondrial respiratory chain complex III assembly"/>
    <property type="evidence" value="ECO:0007669"/>
    <property type="project" value="InterPro"/>
</dbReference>
<evidence type="ECO:0000256" key="1">
    <source>
        <dbReference type="ARBA" id="ARBA00004305"/>
    </source>
</evidence>
<reference evidence="9 10" key="1">
    <citation type="submission" date="2019-04" db="EMBL/GenBank/DDBJ databases">
        <title>Comparative genomics and transcriptomics to analyze fruiting body development in filamentous ascomycetes.</title>
        <authorList>
            <consortium name="DOE Joint Genome Institute"/>
            <person name="Lutkenhaus R."/>
            <person name="Traeger S."/>
            <person name="Breuer J."/>
            <person name="Kuo A."/>
            <person name="Lipzen A."/>
            <person name="Pangilinan J."/>
            <person name="Dilworth D."/>
            <person name="Sandor L."/>
            <person name="Poggeler S."/>
            <person name="Barry K."/>
            <person name="Grigoriev I.V."/>
            <person name="Nowrousian M."/>
        </authorList>
    </citation>
    <scope>NUCLEOTIDE SEQUENCE [LARGE SCALE GENOMIC DNA]</scope>
    <source>
        <strain evidence="9 10">CBS 389.68</strain>
    </source>
</reference>
<comment type="subunit">
    <text evidence="3">Interacts with RIP1.</text>
</comment>
<comment type="subcellular location">
    <subcellularLocation>
        <location evidence="1">Mitochondrion matrix</location>
    </subcellularLocation>
</comment>
<evidence type="ECO:0000256" key="3">
    <source>
        <dbReference type="ARBA" id="ARBA00011589"/>
    </source>
</evidence>
<accession>A0A4S2N7F9</accession>
<evidence type="ECO:0000256" key="6">
    <source>
        <dbReference type="ARBA" id="ARBA00023128"/>
    </source>
</evidence>
<evidence type="ECO:0000313" key="10">
    <source>
        <dbReference type="Proteomes" id="UP000298138"/>
    </source>
</evidence>
<evidence type="ECO:0000256" key="7">
    <source>
        <dbReference type="ARBA" id="ARBA00023186"/>
    </source>
</evidence>
<gene>
    <name evidence="9" type="ORF">EX30DRAFT_368389</name>
</gene>
<dbReference type="InterPro" id="IPR045298">
    <property type="entry name" value="Complex1_LYR_LYRM7"/>
</dbReference>
<comment type="similarity">
    <text evidence="2">Belongs to the complex I LYR family. MZM1 subfamily.</text>
</comment>
<dbReference type="CDD" id="cd20267">
    <property type="entry name" value="Complex1_LYR_LYRM7"/>
    <property type="match status" value="1"/>
</dbReference>
<keyword evidence="10" id="KW-1185">Reference proteome</keyword>
<dbReference type="STRING" id="341454.A0A4S2N7F9"/>
<keyword evidence="7" id="KW-0143">Chaperone</keyword>
<dbReference type="Proteomes" id="UP000298138">
    <property type="component" value="Unassembled WGS sequence"/>
</dbReference>
<dbReference type="GO" id="GO:0005759">
    <property type="term" value="C:mitochondrial matrix"/>
    <property type="evidence" value="ECO:0007669"/>
    <property type="project" value="UniProtKB-SubCell"/>
</dbReference>
<dbReference type="InParanoid" id="A0A4S2N7F9"/>
<protein>
    <recommendedName>
        <fullName evidence="4">Mitochondrial zinc maintenance protein 1, mitochondrial</fullName>
    </recommendedName>
</protein>
<dbReference type="EMBL" id="ML220112">
    <property type="protein sequence ID" value="TGZ85292.1"/>
    <property type="molecule type" value="Genomic_DNA"/>
</dbReference>
<dbReference type="AlphaFoldDB" id="A0A4S2N7F9"/>
<dbReference type="FunCoup" id="A0A4S2N7F9">
    <property type="interactions" value="11"/>
</dbReference>
<evidence type="ECO:0000256" key="4">
    <source>
        <dbReference type="ARBA" id="ARBA00015108"/>
    </source>
</evidence>
<name>A0A4S2N7F9_9PEZI</name>
<evidence type="ECO:0000256" key="2">
    <source>
        <dbReference type="ARBA" id="ARBA00009949"/>
    </source>
</evidence>
<evidence type="ECO:0000256" key="8">
    <source>
        <dbReference type="ARBA" id="ARBA00025268"/>
    </source>
</evidence>
<dbReference type="GO" id="GO:0044183">
    <property type="term" value="F:protein folding chaperone"/>
    <property type="evidence" value="ECO:0007669"/>
    <property type="project" value="TreeGrafter"/>
</dbReference>
<keyword evidence="6" id="KW-0496">Mitochondrion</keyword>